<evidence type="ECO:0000256" key="1">
    <source>
        <dbReference type="SAM" id="MobiDB-lite"/>
    </source>
</evidence>
<evidence type="ECO:0000313" key="4">
    <source>
        <dbReference type="EMBL" id="VFK07934.1"/>
    </source>
</evidence>
<feature type="region of interest" description="Disordered" evidence="1">
    <location>
        <begin position="91"/>
        <end position="145"/>
    </location>
</feature>
<reference evidence="4" key="1">
    <citation type="submission" date="2019-02" db="EMBL/GenBank/DDBJ databases">
        <authorList>
            <person name="Gruber-Vodicka R. H."/>
            <person name="Seah K. B. B."/>
        </authorList>
    </citation>
    <scope>NUCLEOTIDE SEQUENCE</scope>
    <source>
        <strain evidence="4">BECK_SA2B12</strain>
        <strain evidence="3">BECK_SA2B15</strain>
        <strain evidence="2">BECK_SA2B20</strain>
    </source>
</reference>
<organism evidence="4">
    <name type="scientific">Candidatus Kentrum eta</name>
    <dbReference type="NCBI Taxonomy" id="2126337"/>
    <lineage>
        <taxon>Bacteria</taxon>
        <taxon>Pseudomonadati</taxon>
        <taxon>Pseudomonadota</taxon>
        <taxon>Gammaproteobacteria</taxon>
        <taxon>Candidatus Kentrum</taxon>
    </lineage>
</organism>
<accession>A0A450VT16</accession>
<proteinExistence type="predicted"/>
<evidence type="ECO:0000313" key="2">
    <source>
        <dbReference type="EMBL" id="VFK04691.1"/>
    </source>
</evidence>
<dbReference type="EMBL" id="CAADFJ010000470">
    <property type="protein sequence ID" value="VFK07934.1"/>
    <property type="molecule type" value="Genomic_DNA"/>
</dbReference>
<evidence type="ECO:0000313" key="3">
    <source>
        <dbReference type="EMBL" id="VFK04901.1"/>
    </source>
</evidence>
<protein>
    <recommendedName>
        <fullName evidence="5">Tetratricopeptide repeat-containing protein</fullName>
    </recommendedName>
</protein>
<evidence type="ECO:0008006" key="5">
    <source>
        <dbReference type="Google" id="ProtNLM"/>
    </source>
</evidence>
<sequence length="145" mass="15645">MELTLGRVAAATADAERSVGFADRSGDGFWRMASRTKHADALHQAGQRAAARERFAEAEAMQAQRQPAYPRLYSLQGFRYADLLLAEAEGGGLGRVDKAPGRRRNRERSVVAGPEWPRPRRDAPGRTGRPHGPLPAGDPAGGGMD</sequence>
<gene>
    <name evidence="3" type="ORF">BECKH772A_GA0070896_104771</name>
    <name evidence="2" type="ORF">BECKH772B_GA0070898_104771</name>
    <name evidence="4" type="ORF">BECKH772C_GA0070978_104701</name>
</gene>
<dbReference type="AlphaFoldDB" id="A0A450VT16"/>
<name>A0A450VT16_9GAMM</name>
<dbReference type="EMBL" id="CAADFG010000477">
    <property type="protein sequence ID" value="VFK04901.1"/>
    <property type="molecule type" value="Genomic_DNA"/>
</dbReference>
<dbReference type="EMBL" id="CAADFI010000477">
    <property type="protein sequence ID" value="VFK04691.1"/>
    <property type="molecule type" value="Genomic_DNA"/>
</dbReference>